<evidence type="ECO:0000313" key="3">
    <source>
        <dbReference type="Proteomes" id="UP000055024"/>
    </source>
</evidence>
<dbReference type="Proteomes" id="UP000055024">
    <property type="component" value="Unassembled WGS sequence"/>
</dbReference>
<dbReference type="InterPro" id="IPR036291">
    <property type="entry name" value="NAD(P)-bd_dom_sf"/>
</dbReference>
<gene>
    <name evidence="2" type="primary">DHRS13</name>
    <name evidence="2" type="ORF">T11_6307</name>
</gene>
<dbReference type="STRING" id="268475.A0A0V1H288"/>
<dbReference type="AlphaFoldDB" id="A0A0V1H288"/>
<dbReference type="PRINTS" id="PR00081">
    <property type="entry name" value="GDHRDH"/>
</dbReference>
<protein>
    <submittedName>
        <fullName evidence="2">Dehydrogenase/reductase SDR family member 13</fullName>
    </submittedName>
</protein>
<dbReference type="Pfam" id="PF00106">
    <property type="entry name" value="adh_short"/>
    <property type="match status" value="2"/>
</dbReference>
<dbReference type="GO" id="GO:0016491">
    <property type="term" value="F:oxidoreductase activity"/>
    <property type="evidence" value="ECO:0007669"/>
    <property type="project" value="UniProtKB-KW"/>
</dbReference>
<dbReference type="PANTHER" id="PTHR43157">
    <property type="entry name" value="PHOSPHATIDYLINOSITOL-GLYCAN BIOSYNTHESIS CLASS F PROTEIN-RELATED"/>
    <property type="match status" value="1"/>
</dbReference>
<dbReference type="PANTHER" id="PTHR43157:SF31">
    <property type="entry name" value="PHOSPHATIDYLINOSITOL-GLYCAN BIOSYNTHESIS CLASS F PROTEIN"/>
    <property type="match status" value="1"/>
</dbReference>
<name>A0A0V1H288_9BILA</name>
<keyword evidence="3" id="KW-1185">Reference proteome</keyword>
<reference evidence="2 3" key="1">
    <citation type="submission" date="2015-01" db="EMBL/GenBank/DDBJ databases">
        <title>Evolution of Trichinella species and genotypes.</title>
        <authorList>
            <person name="Korhonen P.K."/>
            <person name="Edoardo P."/>
            <person name="Giuseppe L.R."/>
            <person name="Gasser R.B."/>
        </authorList>
    </citation>
    <scope>NUCLEOTIDE SEQUENCE [LARGE SCALE GENOMIC DNA]</scope>
    <source>
        <strain evidence="2">ISS1029</strain>
    </source>
</reference>
<proteinExistence type="predicted"/>
<keyword evidence="1" id="KW-0560">Oxidoreductase</keyword>
<dbReference type="SUPFAM" id="SSF51735">
    <property type="entry name" value="NAD(P)-binding Rossmann-fold domains"/>
    <property type="match status" value="2"/>
</dbReference>
<dbReference type="Gene3D" id="3.40.50.720">
    <property type="entry name" value="NAD(P)-binding Rossmann-like Domain"/>
    <property type="match status" value="2"/>
</dbReference>
<evidence type="ECO:0000256" key="1">
    <source>
        <dbReference type="ARBA" id="ARBA00023002"/>
    </source>
</evidence>
<dbReference type="OrthoDB" id="191139at2759"/>
<dbReference type="InterPro" id="IPR002347">
    <property type="entry name" value="SDR_fam"/>
</dbReference>
<sequence length="464" mass="52958">MVKQGTICQDLLYLFSFYFKGAQFDGKENCKDRIYVVTGANSGIGKEIVRELNYRGAVVYMACRSKERGMRAVDDLVKFGCSADRLHILELDQSSMASVRAFIDKLKGLTDTLDGIVLNAGVMYVPRYRLTKDGHEYIWQVNYVSTVLLCESLLPLLKKCRGVGRIVIVSSNAHIWINDFNLYKIDRPEYWNSVKAYGRSKLAQIMHTVTRAPMLRRESKLVTINACHPGIINTPLLRQLPIFGNSTVQCLLAPFLWYFLKDAKDGAQTPLYCLLSEELDGVSGKYFCEMKQVELYLFSFYFKGAQFDGKENCKDRIYVVTGANSGIGKEIVRELNYRGAVVYMACRSKERGMRAVDDLVKFGCSADRLHILELDQSSMASCLLAPFLWYFLKDAKDGAQTPLYCLLSEELDGVSGKYFCEMKQVEVNPLVRNARLRQTLLEYSFQACKLIKYNTERLINPYYR</sequence>
<comment type="caution">
    <text evidence="2">The sequence shown here is derived from an EMBL/GenBank/DDBJ whole genome shotgun (WGS) entry which is preliminary data.</text>
</comment>
<organism evidence="2 3">
    <name type="scientific">Trichinella zimbabwensis</name>
    <dbReference type="NCBI Taxonomy" id="268475"/>
    <lineage>
        <taxon>Eukaryota</taxon>
        <taxon>Metazoa</taxon>
        <taxon>Ecdysozoa</taxon>
        <taxon>Nematoda</taxon>
        <taxon>Enoplea</taxon>
        <taxon>Dorylaimia</taxon>
        <taxon>Trichinellida</taxon>
        <taxon>Trichinellidae</taxon>
        <taxon>Trichinella</taxon>
    </lineage>
</organism>
<evidence type="ECO:0000313" key="2">
    <source>
        <dbReference type="EMBL" id="KRZ04674.1"/>
    </source>
</evidence>
<accession>A0A0V1H288</accession>
<dbReference type="EMBL" id="JYDP01000158">
    <property type="protein sequence ID" value="KRZ04674.1"/>
    <property type="molecule type" value="Genomic_DNA"/>
</dbReference>